<reference evidence="3 4" key="1">
    <citation type="submission" date="2017-09" db="EMBL/GenBank/DDBJ databases">
        <title>Depth-based differentiation of microbial function through sediment-hosted aquifers and enrichment of novel symbionts in the deep terrestrial subsurface.</title>
        <authorList>
            <person name="Probst A.J."/>
            <person name="Ladd B."/>
            <person name="Jarett J.K."/>
            <person name="Geller-Mcgrath D.E."/>
            <person name="Sieber C.M."/>
            <person name="Emerson J.B."/>
            <person name="Anantharaman K."/>
            <person name="Thomas B.C."/>
            <person name="Malmstrom R."/>
            <person name="Stieglmeier M."/>
            <person name="Klingl A."/>
            <person name="Woyke T."/>
            <person name="Ryan C.M."/>
            <person name="Banfield J.F."/>
        </authorList>
    </citation>
    <scope>NUCLEOTIDE SEQUENCE [LARGE SCALE GENOMIC DNA]</scope>
    <source>
        <strain evidence="3">CG11_big_fil_rev_8_21_14_0_20_39_34</strain>
    </source>
</reference>
<keyword evidence="1" id="KW-0479">Metal-binding</keyword>
<dbReference type="Pfam" id="PF00903">
    <property type="entry name" value="Glyoxalase"/>
    <property type="match status" value="1"/>
</dbReference>
<accession>A0A2H0N500</accession>
<evidence type="ECO:0000256" key="1">
    <source>
        <dbReference type="ARBA" id="ARBA00022723"/>
    </source>
</evidence>
<dbReference type="EMBL" id="PCWN01000007">
    <property type="protein sequence ID" value="PIR03958.1"/>
    <property type="molecule type" value="Genomic_DNA"/>
</dbReference>
<dbReference type="InterPro" id="IPR051332">
    <property type="entry name" value="Fosfomycin_Res_Enzymes"/>
</dbReference>
<organism evidence="3 4">
    <name type="scientific">Candidatus Magasanikbacteria bacterium CG11_big_fil_rev_8_21_14_0_20_39_34</name>
    <dbReference type="NCBI Taxonomy" id="1974653"/>
    <lineage>
        <taxon>Bacteria</taxon>
        <taxon>Candidatus Magasanikiibacteriota</taxon>
    </lineage>
</organism>
<dbReference type="InterPro" id="IPR004360">
    <property type="entry name" value="Glyas_Fos-R_dOase_dom"/>
</dbReference>
<sequence length="139" mass="15908">MLGAINHIAICVANLKKSDEFWKPLMDFLGYERTLNSEAISVWESKSTGSATNFWQAKEDHEYKYYAPGLHHIAFNAEQKSEVDDFFNLLQKVGAQVLDTPAKYDHYEPDYYAVYFKDINGFKIELAYTPSAVVNGPKK</sequence>
<name>A0A2H0N500_9BACT</name>
<dbReference type="GO" id="GO:0046872">
    <property type="term" value="F:metal ion binding"/>
    <property type="evidence" value="ECO:0007669"/>
    <property type="project" value="UniProtKB-KW"/>
</dbReference>
<proteinExistence type="predicted"/>
<dbReference type="AlphaFoldDB" id="A0A2H0N500"/>
<protein>
    <submittedName>
        <fullName evidence="3">Bleomycin resistance protein</fullName>
    </submittedName>
</protein>
<dbReference type="PROSITE" id="PS51819">
    <property type="entry name" value="VOC"/>
    <property type="match status" value="1"/>
</dbReference>
<dbReference type="InterPro" id="IPR029068">
    <property type="entry name" value="Glyas_Bleomycin-R_OHBP_Dase"/>
</dbReference>
<evidence type="ECO:0000313" key="4">
    <source>
        <dbReference type="Proteomes" id="UP000229600"/>
    </source>
</evidence>
<dbReference type="PANTHER" id="PTHR36113">
    <property type="entry name" value="LYASE, PUTATIVE-RELATED-RELATED"/>
    <property type="match status" value="1"/>
</dbReference>
<dbReference type="Gene3D" id="3.10.180.10">
    <property type="entry name" value="2,3-Dihydroxybiphenyl 1,2-Dioxygenase, domain 1"/>
    <property type="match status" value="1"/>
</dbReference>
<dbReference type="SUPFAM" id="SSF54593">
    <property type="entry name" value="Glyoxalase/Bleomycin resistance protein/Dihydroxybiphenyl dioxygenase"/>
    <property type="match status" value="1"/>
</dbReference>
<dbReference type="InterPro" id="IPR037523">
    <property type="entry name" value="VOC_core"/>
</dbReference>
<evidence type="ECO:0000313" key="3">
    <source>
        <dbReference type="EMBL" id="PIR03958.1"/>
    </source>
</evidence>
<comment type="caution">
    <text evidence="3">The sequence shown here is derived from an EMBL/GenBank/DDBJ whole genome shotgun (WGS) entry which is preliminary data.</text>
</comment>
<evidence type="ECO:0000259" key="2">
    <source>
        <dbReference type="PROSITE" id="PS51819"/>
    </source>
</evidence>
<dbReference type="PANTHER" id="PTHR36113:SF6">
    <property type="entry name" value="FOSFOMYCIN RESISTANCE PROTEIN FOSX"/>
    <property type="match status" value="1"/>
</dbReference>
<feature type="domain" description="VOC" evidence="2">
    <location>
        <begin position="4"/>
        <end position="129"/>
    </location>
</feature>
<gene>
    <name evidence="3" type="ORF">COV59_02125</name>
</gene>
<dbReference type="Proteomes" id="UP000229600">
    <property type="component" value="Unassembled WGS sequence"/>
</dbReference>